<organism evidence="2 3">
    <name type="scientific">Pseudocercospora eumusae</name>
    <dbReference type="NCBI Taxonomy" id="321146"/>
    <lineage>
        <taxon>Eukaryota</taxon>
        <taxon>Fungi</taxon>
        <taxon>Dikarya</taxon>
        <taxon>Ascomycota</taxon>
        <taxon>Pezizomycotina</taxon>
        <taxon>Dothideomycetes</taxon>
        <taxon>Dothideomycetidae</taxon>
        <taxon>Mycosphaerellales</taxon>
        <taxon>Mycosphaerellaceae</taxon>
        <taxon>Pseudocercospora</taxon>
    </lineage>
</organism>
<dbReference type="EMBL" id="LFZN01000052">
    <property type="protein sequence ID" value="KXT01632.1"/>
    <property type="molecule type" value="Genomic_DNA"/>
</dbReference>
<feature type="domain" description="Phosphoribosyltransferase" evidence="1">
    <location>
        <begin position="458"/>
        <end position="655"/>
    </location>
</feature>
<comment type="caution">
    <text evidence="2">The sequence shown here is derived from an EMBL/GenBank/DDBJ whole genome shotgun (WGS) entry which is preliminary data.</text>
</comment>
<dbReference type="CDD" id="cd06223">
    <property type="entry name" value="PRTases_typeI"/>
    <property type="match status" value="1"/>
</dbReference>
<dbReference type="OrthoDB" id="5416609at2759"/>
<dbReference type="GO" id="GO:0036424">
    <property type="term" value="F:L-phosphoserine phosphatase activity"/>
    <property type="evidence" value="ECO:0007669"/>
    <property type="project" value="TreeGrafter"/>
</dbReference>
<name>A0A139HGW1_9PEZI</name>
<dbReference type="InterPro" id="IPR023214">
    <property type="entry name" value="HAD_sf"/>
</dbReference>
<dbReference type="Gene3D" id="3.40.50.300">
    <property type="entry name" value="P-loop containing nucleotide triphosphate hydrolases"/>
    <property type="match status" value="1"/>
</dbReference>
<dbReference type="InterPro" id="IPR036412">
    <property type="entry name" value="HAD-like_sf"/>
</dbReference>
<dbReference type="InterPro" id="IPR050582">
    <property type="entry name" value="HAD-like_SerB"/>
</dbReference>
<dbReference type="Gene3D" id="3.40.50.2020">
    <property type="match status" value="1"/>
</dbReference>
<dbReference type="Pfam" id="PF14681">
    <property type="entry name" value="UPRTase"/>
    <property type="match status" value="1"/>
</dbReference>
<dbReference type="Pfam" id="PF12710">
    <property type="entry name" value="HAD"/>
    <property type="match status" value="1"/>
</dbReference>
<dbReference type="GO" id="GO:0005737">
    <property type="term" value="C:cytoplasm"/>
    <property type="evidence" value="ECO:0007669"/>
    <property type="project" value="TreeGrafter"/>
</dbReference>
<dbReference type="Gene3D" id="3.40.50.1000">
    <property type="entry name" value="HAD superfamily/HAD-like"/>
    <property type="match status" value="1"/>
</dbReference>
<dbReference type="SUPFAM" id="SSF56784">
    <property type="entry name" value="HAD-like"/>
    <property type="match status" value="1"/>
</dbReference>
<dbReference type="PANTHER" id="PTHR43344:SF20">
    <property type="entry name" value="URACIL PHOSPHORIBOSYLTRANSFERASE"/>
    <property type="match status" value="1"/>
</dbReference>
<dbReference type="STRING" id="321146.A0A139HGW1"/>
<dbReference type="InterPro" id="IPR000836">
    <property type="entry name" value="PRTase_dom"/>
</dbReference>
<dbReference type="AlphaFoldDB" id="A0A139HGW1"/>
<evidence type="ECO:0000313" key="3">
    <source>
        <dbReference type="Proteomes" id="UP000070133"/>
    </source>
</evidence>
<dbReference type="GO" id="GO:0000287">
    <property type="term" value="F:magnesium ion binding"/>
    <property type="evidence" value="ECO:0007669"/>
    <property type="project" value="TreeGrafter"/>
</dbReference>
<accession>A0A139HGW1</accession>
<dbReference type="Proteomes" id="UP000070133">
    <property type="component" value="Unassembled WGS sequence"/>
</dbReference>
<keyword evidence="3" id="KW-1185">Reference proteome</keyword>
<dbReference type="InterPro" id="IPR027417">
    <property type="entry name" value="P-loop_NTPase"/>
</dbReference>
<gene>
    <name evidence="2" type="ORF">AC578_8041</name>
</gene>
<dbReference type="GO" id="GO:0006564">
    <property type="term" value="P:L-serine biosynthetic process"/>
    <property type="evidence" value="ECO:0007669"/>
    <property type="project" value="TreeGrafter"/>
</dbReference>
<reference evidence="2 3" key="1">
    <citation type="submission" date="2015-07" db="EMBL/GenBank/DDBJ databases">
        <title>Comparative genomics of the Sigatoka disease complex on banana suggests a link between parallel evolutionary changes in Pseudocercospora fijiensis and Pseudocercospora eumusae and increased virulence on the banana host.</title>
        <authorList>
            <person name="Chang T.-C."/>
            <person name="Salvucci A."/>
            <person name="Crous P.W."/>
            <person name="Stergiopoulos I."/>
        </authorList>
    </citation>
    <scope>NUCLEOTIDE SEQUENCE [LARGE SCALE GENOMIC DNA]</scope>
    <source>
        <strain evidence="2 3">CBS 114824</strain>
    </source>
</reference>
<protein>
    <recommendedName>
        <fullName evidence="1">Phosphoribosyltransferase domain-containing protein</fullName>
    </recommendedName>
</protein>
<dbReference type="InterPro" id="IPR029057">
    <property type="entry name" value="PRTase-like"/>
</dbReference>
<evidence type="ECO:0000259" key="1">
    <source>
        <dbReference type="Pfam" id="PF14681"/>
    </source>
</evidence>
<dbReference type="Pfam" id="PF13207">
    <property type="entry name" value="AAA_17"/>
    <property type="match status" value="1"/>
</dbReference>
<dbReference type="SUPFAM" id="SSF53271">
    <property type="entry name" value="PRTase-like"/>
    <property type="match status" value="1"/>
</dbReference>
<proteinExistence type="predicted"/>
<dbReference type="SUPFAM" id="SSF52540">
    <property type="entry name" value="P-loop containing nucleoside triphosphate hydrolases"/>
    <property type="match status" value="1"/>
</dbReference>
<evidence type="ECO:0000313" key="2">
    <source>
        <dbReference type="EMBL" id="KXT01632.1"/>
    </source>
</evidence>
<dbReference type="PANTHER" id="PTHR43344">
    <property type="entry name" value="PHOSPHOSERINE PHOSPHATASE"/>
    <property type="match status" value="1"/>
</dbReference>
<sequence length="659" mass="73323">MSEPKPIVVGIYGVPGAGKTYLMNHVLKQAFGAQCLYYDGSDVIAEVFDGGLYAFHQLSPNEKVVVREQAIRRIQDQCRKSRKVGIVTGHLTLWDLKSPKPEYVFTDADFEVYSCIFYLDPSPATILRQVIDDMSKNRHLLSEAGIQKHKEVEYAKLQELCYEYGVLQARINQGAMNELQILQTMDILLQNLQSLQTEEGCFEKARHRLDENLSARNPQVKNMVVIDGDKTLAPYDSGEMFWQHFPGRESILKKLFSSNMRYSSKAWHQASLYYQTEVSRDEFEQVCGAVADKISLYPQMESFLKEIISSWDTGAVVVTCGLRYIWEKVLEKAGLFGHVQVIGADNGYFVSGETKSIIVQHLKRNHNMKVCAIGDSKLDLAMLKEADSGIVIVGSPTIRSKSMSEHLCCSGGMEGLYGKTYQVTLPPQVTPLRQNALPRITLEAVSKQKWCINLHHATNKTAAKLLMTPTRDANVTGRALQEAHRQVGHYLAIEYLADLIGIEPFDIPHVQNNMVSGNRLAGEARTIIVPLMRGGEPMAFGVHDAFPLASFLHASSPEDLKPEKLKDRETIILVDSVINSGKSIAEFVNHLRQLRIAARIVVVAGVVQQESVAENGTLAKALNGFGVLDVIALRQSVNKYTGAGGTDTGNRLFNTTHLE</sequence>